<reference evidence="1 2" key="1">
    <citation type="journal article" date="2022" name="DNA Res.">
        <title>Chromosomal-level genome assembly of the orchid tree Bauhinia variegata (Leguminosae; Cercidoideae) supports the allotetraploid origin hypothesis of Bauhinia.</title>
        <authorList>
            <person name="Zhong Y."/>
            <person name="Chen Y."/>
            <person name="Zheng D."/>
            <person name="Pang J."/>
            <person name="Liu Y."/>
            <person name="Luo S."/>
            <person name="Meng S."/>
            <person name="Qian L."/>
            <person name="Wei D."/>
            <person name="Dai S."/>
            <person name="Zhou R."/>
        </authorList>
    </citation>
    <scope>NUCLEOTIDE SEQUENCE [LARGE SCALE GENOMIC DNA]</scope>
    <source>
        <strain evidence="1">BV-YZ2020</strain>
    </source>
</reference>
<dbReference type="Proteomes" id="UP000828941">
    <property type="component" value="Chromosome 2"/>
</dbReference>
<evidence type="ECO:0000313" key="2">
    <source>
        <dbReference type="Proteomes" id="UP000828941"/>
    </source>
</evidence>
<accession>A0ACB9Q0T7</accession>
<proteinExistence type="predicted"/>
<dbReference type="EMBL" id="CM039427">
    <property type="protein sequence ID" value="KAI4353657.1"/>
    <property type="molecule type" value="Genomic_DNA"/>
</dbReference>
<evidence type="ECO:0000313" key="1">
    <source>
        <dbReference type="EMBL" id="KAI4353657.1"/>
    </source>
</evidence>
<gene>
    <name evidence="1" type="ORF">L6164_002589</name>
</gene>
<keyword evidence="2" id="KW-1185">Reference proteome</keyword>
<name>A0ACB9Q0T7_BAUVA</name>
<comment type="caution">
    <text evidence="1">The sequence shown here is derived from an EMBL/GenBank/DDBJ whole genome shotgun (WGS) entry which is preliminary data.</text>
</comment>
<protein>
    <submittedName>
        <fullName evidence="1">Uncharacterized protein</fullName>
    </submittedName>
</protein>
<sequence length="118" mass="13156">MSQHGKPFNPNEGVSVTRHDPRWVSWTHYVYKDIILNTDGSALMNLGRAGHGGLLRTSSGRWLRGYFGYLGVSNNMHAEVMGILQGLHLAWDMRVRSVLCVCNSLVVVNLINGPPRQV</sequence>
<organism evidence="1 2">
    <name type="scientific">Bauhinia variegata</name>
    <name type="common">Purple orchid tree</name>
    <name type="synonym">Phanera variegata</name>
    <dbReference type="NCBI Taxonomy" id="167791"/>
    <lineage>
        <taxon>Eukaryota</taxon>
        <taxon>Viridiplantae</taxon>
        <taxon>Streptophyta</taxon>
        <taxon>Embryophyta</taxon>
        <taxon>Tracheophyta</taxon>
        <taxon>Spermatophyta</taxon>
        <taxon>Magnoliopsida</taxon>
        <taxon>eudicotyledons</taxon>
        <taxon>Gunneridae</taxon>
        <taxon>Pentapetalae</taxon>
        <taxon>rosids</taxon>
        <taxon>fabids</taxon>
        <taxon>Fabales</taxon>
        <taxon>Fabaceae</taxon>
        <taxon>Cercidoideae</taxon>
        <taxon>Cercideae</taxon>
        <taxon>Bauhiniinae</taxon>
        <taxon>Bauhinia</taxon>
    </lineage>
</organism>